<dbReference type="Proteomes" id="UP000662770">
    <property type="component" value="Chromosome"/>
</dbReference>
<keyword evidence="5 9" id="KW-0479">Metal-binding</keyword>
<dbReference type="Gene3D" id="3.50.30.40">
    <property type="entry name" value="Ribonuclease E inhibitor RraA/RraA-like"/>
    <property type="match status" value="1"/>
</dbReference>
<sequence length="164" mass="17334">MLDLLPDLFDEHADQLNLIALAWQNYGGKAIFWGEIDTIRCYRDNSKVKQRLAQPGKGKVLVVDGGGDLSQALLGDMIAASAVANGWEGIIINGAVRDVGTIATLPLGVKALGTVPIKTEKRDLGEISVTIELANVKLKPGMMIYADANGVAVSTHPLAIPSSS</sequence>
<comment type="function">
    <text evidence="7 9">Catalyzes the aldol cleavage of 4-hydroxy-4-methyl-2-oxoglutarate (HMG) into 2 molecules of pyruvate. Also contains a secondary oxaloacetate (OAA) decarboxylase activity due to the common pyruvate enolate transition state formed following C-C bond cleavage in the retro-aldol and decarboxylation reactions.</text>
</comment>
<proteinExistence type="inferred from homology"/>
<keyword evidence="6 9" id="KW-0456">Lyase</keyword>
<evidence type="ECO:0000256" key="2">
    <source>
        <dbReference type="ARBA" id="ARBA00001968"/>
    </source>
</evidence>
<dbReference type="PANTHER" id="PTHR33254">
    <property type="entry name" value="4-HYDROXY-4-METHYL-2-OXOGLUTARATE ALDOLASE 3-RELATED"/>
    <property type="match status" value="1"/>
</dbReference>
<organism evidence="10 11">
    <name type="scientific">Shewanella avicenniae</name>
    <dbReference type="NCBI Taxonomy" id="2814294"/>
    <lineage>
        <taxon>Bacteria</taxon>
        <taxon>Pseudomonadati</taxon>
        <taxon>Pseudomonadota</taxon>
        <taxon>Gammaproteobacteria</taxon>
        <taxon>Alteromonadales</taxon>
        <taxon>Shewanellaceae</taxon>
        <taxon>Shewanella</taxon>
    </lineage>
</organism>
<evidence type="ECO:0000256" key="5">
    <source>
        <dbReference type="ARBA" id="ARBA00022723"/>
    </source>
</evidence>
<evidence type="ECO:0000256" key="3">
    <source>
        <dbReference type="ARBA" id="ARBA00008621"/>
    </source>
</evidence>
<dbReference type="EMBL" id="CP071503">
    <property type="protein sequence ID" value="QSX35304.1"/>
    <property type="molecule type" value="Genomic_DNA"/>
</dbReference>
<comment type="similarity">
    <text evidence="3 9">Belongs to the class II aldolase/RraA-like family.</text>
</comment>
<evidence type="ECO:0000256" key="9">
    <source>
        <dbReference type="RuleBase" id="RU004338"/>
    </source>
</evidence>
<evidence type="ECO:0000256" key="1">
    <source>
        <dbReference type="ARBA" id="ARBA00001342"/>
    </source>
</evidence>
<comment type="subunit">
    <text evidence="4 9">Homotrimer.</text>
</comment>
<dbReference type="NCBIfam" id="NF009134">
    <property type="entry name" value="PRK12487.1"/>
    <property type="match status" value="1"/>
</dbReference>
<dbReference type="NCBIfam" id="NF006875">
    <property type="entry name" value="PRK09372.1"/>
    <property type="match status" value="1"/>
</dbReference>
<reference evidence="10 11" key="1">
    <citation type="submission" date="2021-03" db="EMBL/GenBank/DDBJ databases">
        <title>Novel species identification of genus Shewanella.</title>
        <authorList>
            <person name="Liu G."/>
            <person name="Zhang Q."/>
        </authorList>
    </citation>
    <scope>NUCLEOTIDE SEQUENCE [LARGE SCALE GENOMIC DNA]</scope>
    <source>
        <strain evidence="10 11">FJAT-51800</strain>
    </source>
</reference>
<comment type="cofactor">
    <cofactor evidence="2 9">
        <name>a divalent metal cation</name>
        <dbReference type="ChEBI" id="CHEBI:60240"/>
    </cofactor>
</comment>
<dbReference type="NCBIfam" id="TIGR01935">
    <property type="entry name" value="NOT-MenG"/>
    <property type="match status" value="1"/>
</dbReference>
<accession>A0ABX7QV48</accession>
<protein>
    <recommendedName>
        <fullName evidence="9">4-hydroxy-4-methyl-2-oxoglutarate aldolase</fullName>
        <shortName evidence="9">HMG aldolase</shortName>
        <ecNumber evidence="9">4.1.1.112</ecNumber>
        <ecNumber evidence="9">4.1.3.17</ecNumber>
    </recommendedName>
    <alternativeName>
        <fullName evidence="9">Oxaloacetate decarboxylase</fullName>
    </alternativeName>
</protein>
<evidence type="ECO:0000256" key="4">
    <source>
        <dbReference type="ARBA" id="ARBA00011233"/>
    </source>
</evidence>
<evidence type="ECO:0000313" key="10">
    <source>
        <dbReference type="EMBL" id="QSX35304.1"/>
    </source>
</evidence>
<keyword evidence="11" id="KW-1185">Reference proteome</keyword>
<evidence type="ECO:0000256" key="8">
    <source>
        <dbReference type="ARBA" id="ARBA00047973"/>
    </source>
</evidence>
<gene>
    <name evidence="10" type="ORF">JYB87_08980</name>
</gene>
<dbReference type="InterPro" id="IPR005493">
    <property type="entry name" value="RraA/RraA-like"/>
</dbReference>
<dbReference type="CDD" id="cd16841">
    <property type="entry name" value="RraA_family"/>
    <property type="match status" value="1"/>
</dbReference>
<dbReference type="RefSeq" id="WP_207356498.1">
    <property type="nucleotide sequence ID" value="NZ_CP071503.1"/>
</dbReference>
<evidence type="ECO:0000256" key="7">
    <source>
        <dbReference type="ARBA" id="ARBA00025046"/>
    </source>
</evidence>
<evidence type="ECO:0000313" key="11">
    <source>
        <dbReference type="Proteomes" id="UP000662770"/>
    </source>
</evidence>
<evidence type="ECO:0000256" key="6">
    <source>
        <dbReference type="ARBA" id="ARBA00023239"/>
    </source>
</evidence>
<name>A0ABX7QV48_9GAMM</name>
<dbReference type="InterPro" id="IPR036704">
    <property type="entry name" value="RraA/RraA-like_sf"/>
</dbReference>
<dbReference type="Pfam" id="PF03737">
    <property type="entry name" value="RraA-like"/>
    <property type="match status" value="1"/>
</dbReference>
<dbReference type="SUPFAM" id="SSF89562">
    <property type="entry name" value="RraA-like"/>
    <property type="match status" value="1"/>
</dbReference>
<comment type="catalytic activity">
    <reaction evidence="1 9">
        <text>4-hydroxy-4-methyl-2-oxoglutarate = 2 pyruvate</text>
        <dbReference type="Rhea" id="RHEA:22748"/>
        <dbReference type="ChEBI" id="CHEBI:15361"/>
        <dbReference type="ChEBI" id="CHEBI:58276"/>
        <dbReference type="EC" id="4.1.3.17"/>
    </reaction>
</comment>
<dbReference type="EC" id="4.1.3.17" evidence="9"/>
<dbReference type="InterPro" id="IPR010203">
    <property type="entry name" value="RraA"/>
</dbReference>
<comment type="catalytic activity">
    <reaction evidence="8 9">
        <text>oxaloacetate + H(+) = pyruvate + CO2</text>
        <dbReference type="Rhea" id="RHEA:15641"/>
        <dbReference type="ChEBI" id="CHEBI:15361"/>
        <dbReference type="ChEBI" id="CHEBI:15378"/>
        <dbReference type="ChEBI" id="CHEBI:16452"/>
        <dbReference type="ChEBI" id="CHEBI:16526"/>
        <dbReference type="EC" id="4.1.1.112"/>
    </reaction>
</comment>
<dbReference type="PANTHER" id="PTHR33254:SF4">
    <property type="entry name" value="4-HYDROXY-4-METHYL-2-OXOGLUTARATE ALDOLASE 3-RELATED"/>
    <property type="match status" value="1"/>
</dbReference>
<dbReference type="EC" id="4.1.1.112" evidence="9"/>